<protein>
    <submittedName>
        <fullName evidence="7">Neurobeachin-like protein 1</fullName>
    </submittedName>
</protein>
<dbReference type="SUPFAM" id="SSF50729">
    <property type="entry name" value="PH domain-like"/>
    <property type="match status" value="1"/>
</dbReference>
<feature type="domain" description="BEACH-type PH" evidence="6">
    <location>
        <begin position="1883"/>
        <end position="1982"/>
    </location>
</feature>
<feature type="repeat" description="WD" evidence="3">
    <location>
        <begin position="2440"/>
        <end position="2481"/>
    </location>
</feature>
<reference evidence="8" key="1">
    <citation type="submission" date="2017-01" db="EMBL/GenBank/DDBJ databases">
        <title>Comparative genomics of anhydrobiosis in the tardigrade Hypsibius dujardini.</title>
        <authorList>
            <person name="Yoshida Y."/>
            <person name="Koutsovoulos G."/>
            <person name="Laetsch D."/>
            <person name="Stevens L."/>
            <person name="Kumar S."/>
            <person name="Horikawa D."/>
            <person name="Ishino K."/>
            <person name="Komine S."/>
            <person name="Tomita M."/>
            <person name="Blaxter M."/>
            <person name="Arakawa K."/>
        </authorList>
    </citation>
    <scope>NUCLEOTIDE SEQUENCE [LARGE SCALE GENOMIC DNA]</scope>
    <source>
        <strain evidence="8">Z151</strain>
    </source>
</reference>
<dbReference type="Gene3D" id="2.30.29.30">
    <property type="entry name" value="Pleckstrin-homology domain (PH domain)/Phosphotyrosine-binding domain (PTB)"/>
    <property type="match status" value="1"/>
</dbReference>
<dbReference type="GO" id="GO:0008104">
    <property type="term" value="P:intracellular protein localization"/>
    <property type="evidence" value="ECO:0007669"/>
    <property type="project" value="TreeGrafter"/>
</dbReference>
<dbReference type="Gene3D" id="1.10.1540.10">
    <property type="entry name" value="BEACH domain"/>
    <property type="match status" value="1"/>
</dbReference>
<dbReference type="PROSITE" id="PS51783">
    <property type="entry name" value="PH_BEACH"/>
    <property type="match status" value="1"/>
</dbReference>
<dbReference type="InterPro" id="IPR001680">
    <property type="entry name" value="WD40_rpt"/>
</dbReference>
<dbReference type="CDD" id="cd06071">
    <property type="entry name" value="Beach"/>
    <property type="match status" value="1"/>
</dbReference>
<dbReference type="InterPro" id="IPR050865">
    <property type="entry name" value="BEACH_Domain"/>
</dbReference>
<dbReference type="OrthoDB" id="26681at2759"/>
<evidence type="ECO:0000313" key="7">
    <source>
        <dbReference type="EMBL" id="OQV18153.1"/>
    </source>
</evidence>
<dbReference type="CDD" id="cd01201">
    <property type="entry name" value="PH_BEACH"/>
    <property type="match status" value="1"/>
</dbReference>
<sequence length="2670" mass="301728">MVTKEDLQHYWVLYSMQAETKYMEKCIELFLELHRKYLLESGEEGTKVSVDGHSRRLEDVDRIGGPHLSSMPDGFLQAIARFLRKYADTFVNKPNCTAEDVHGATNLVRSLIIISQNVDNLAQLGNSTCIGDCLSIATTAFLQEDFATKQPHLTIETRNYCDTTLKLVECLYDPYSLWKKLVRRKTLNTENAFVSPPPVHPNVHSLVSKCLGNATRTDGRSNLILHALNALGAVLVGSKQNGVDITTDLMVDVLFSLLRAKSRGVQSDSRAETDETVLQCIGVMMHSLHDSSPDQRCMDVTALFSLFLQTLRSLPVHDEESVSTKLRMLASIHDILTYYDRAALQVIFIGVGIFEQLIQIVQQGADVVDMKGGMLQAVSSVKVLSAILRGSGQSKDLFVERIGYRMLYDVLTTITEPNTEFVEALIELVVESPEKDLSYLVVANPAAAVTVLDYASVLKAPELQLLIISRITDLLGKRMHSRIQCASYGMLNSILRLFRSSPQLRPDVADSLVRLFEILATHSINPSELKELFQLLSKDEEGFQPGYATKLLHSISSIANNTSNKNPFRYFDIQGDHDGIVVPSMRKKWPGPGFSFHAWVSLDDHPVTTTVSADSYFIRRILYSVTNNQGNGFEAFFTYDCVLVVAVSNKKEYIALSLTDHFLRDCKWHCIGIVHAPPKRLIGSSTLSIYVDGRLVHSTNMKLPNMGDPFAFFRIGSAPIKTAKPTDSLSHIGSSHPYRVPSSPMSPRLPAHELITIQQGSQDHIFGTPVSLKGQLNSICVFHDAILPSEAKELFDGGPNIVFRSDADAGELASKLFLYYNSNGCQGRHCSDLSPQRQNDGNFSGVLSTAWTLANSLSCIGGLTCLLPILEQSNAPIRESLYRLEVLRGDTEEKRILHQQAGKPVETQDSDSGSATDWVVIERTSSDSYIEQNPVAAFIGLLRKILTRNPELQEDIVQLKTMAITGYLLTKVESRFLDVNVLLSVQLLIEAAQGSHVWMDFLTDVYQYLLFELKIWVRADFTVRLGHLQYIRKLVKDDRKLFRKRFGVQLFLDSLRTYCTKNSPLAATLSEDEGGILRKHTLGVIQEFIFQNVNHYEVSALIAFVLTVKCERTVDDVLQLILTVLENPSKSDQIYLLLFEPHVADSLFCMLLKRQVPQETKAKIMSILGHLLRSAKVYDKSKSRMRLLDVGLAGPLMLMPNELPPDFAKTYFEQYFSSSLEHPGKFGCIIALFNKLHHAALPVKMEYVRRFLYAIYMKQGATAQIALVPGWYHSLAGLLIESPMVIISGAGDKQGGKQLRDLIDLRSPEEETVTLEELALMDEPLSPFQQLNGQEDRRSAKSESDSAVESGRDALESMSVEAPSPGGRRDLATRSETTFENSPPPTVQRGIRTVSQSALHDALEDDILNRESFTFLDDSLTKASRPETAAEDLCGLVLNILSTVLWQGIDGSSAPAWGKRAEVIASLDMVALSNYLYRRPEELKRRLYEMAIQVVISDVKKDPLKVANVENSELVVRLVHDFITAPDLHTNLETKLTDKLLEDFSSLLDAMQVWDSGTPDGWSETLQMGMDVWLTVCRCPDLKYCSIIIPKLHYAIQSRLHCNKREVCYVLSALNDTLMMAIEMSNQEHISFVVPVLRLMLEKWAPTLSSTRYLPNVPALNLTPQTWPTLQKYFRSPEWGNFIGNHVTPLATDYQNLVCKIRKERMNEFWNEAHDAAMAQLHARNKAFGESKLRFTQEYIEPARKRMQEENYRFNCHLQDAKSETAKTLRKWEEMKRYLFRERGPWRDKSLTSEVPLKMSPHENYVRMRLKLTENLHFDLHTEAAQLRDNTSPQQPAAEEPPHIVVAKEAKVDHVTEDILIEDDVEPSATTGRPPSNEKPELEQREKLIVQENCDLVTITDIVQGRFELTTHKIKFYAMNPAFDATTGESYDFEIPLPMLREIHLRRYNLRRSALEFFLIDQTNYFLNFTIKSRNDIYKKVIALKPPALVYLRHTNPAFLFKASGLTQKWVQREISNFEYLMALNTIAGRTYNDLSQYPVFPWILRDYNSSELDFEEPTTFRDLSRPMGVQNPKGINEVRHKFENFEDPTGSIEPFHYGQHYSNPASVIHYLIRVEPFTTLHVQLQSGRFDVADRQFHSITSTWDLLWNNPNDVKELIPEFFFLPEFLVNLNKFDFGCLQQTGASVNDVILPKWAKTPEEFIYWHRKALESDYVSAHLHDWIDLIFGFKQQGPAAEEALNIFYYCTYEGAVDLDAIADPMERQATEGMINNFGQTPCQLLKEPHPRRLTFDEATRKYANVEGRLLNVFHYTKFLKAFLVEANVEGDPLVYVTVPKVQSRNILQQTTKSDLITIGRSGALGLHIWTPYDRVSPKNMTFERDPTLANPRYTRSIAGPFHPSLNVNSTMFAITSDCKLLFYGGNWDNSLRVYNFSKGKTIAQVIRHRDLVTCVALDGTGLFMVTGSRDTTCITWEILQQNGVSMGINGKPLLTLYGHDAEVTCVAMSVELDMVVSGSRDGTIVVHTARQGLYVRTLTPSRKIPPSPRNLVNHVAVTYDGKIAAACHFPECRIAKYSVELYSLNGKHLYTEPVPSAINDLIVMDDFVVTGDAEGRLEIREWFQLRLIYSMQVSSPIISLRHSAVVQATSWPVCRTAQLIILTVAPNISDVIAAR</sequence>
<keyword evidence="1 3" id="KW-0853">WD repeat</keyword>
<dbReference type="Pfam" id="PF16057">
    <property type="entry name" value="DUF4800"/>
    <property type="match status" value="1"/>
</dbReference>
<dbReference type="InterPro" id="IPR046852">
    <property type="entry name" value="Neurobeachin_a-sol"/>
</dbReference>
<dbReference type="Proteomes" id="UP000192578">
    <property type="component" value="Unassembled WGS sequence"/>
</dbReference>
<dbReference type="SUPFAM" id="SSF81837">
    <property type="entry name" value="BEACH domain"/>
    <property type="match status" value="1"/>
</dbReference>
<feature type="compositionally biased region" description="Basic and acidic residues" evidence="4">
    <location>
        <begin position="1334"/>
        <end position="1355"/>
    </location>
</feature>
<dbReference type="PROSITE" id="PS00678">
    <property type="entry name" value="WD_REPEATS_1"/>
    <property type="match status" value="1"/>
</dbReference>
<dbReference type="InterPro" id="IPR023362">
    <property type="entry name" value="PH-BEACH_dom"/>
</dbReference>
<dbReference type="Pfam" id="PF20425">
    <property type="entry name" value="Neurobeachin"/>
    <property type="match status" value="1"/>
</dbReference>
<dbReference type="InterPro" id="IPR013320">
    <property type="entry name" value="ConA-like_dom_sf"/>
</dbReference>
<evidence type="ECO:0000259" key="6">
    <source>
        <dbReference type="PROSITE" id="PS51783"/>
    </source>
</evidence>
<dbReference type="InterPro" id="IPR016024">
    <property type="entry name" value="ARM-type_fold"/>
</dbReference>
<dbReference type="EMBL" id="MTYJ01000052">
    <property type="protein sequence ID" value="OQV18153.1"/>
    <property type="molecule type" value="Genomic_DNA"/>
</dbReference>
<dbReference type="InterPro" id="IPR000409">
    <property type="entry name" value="BEACH_dom"/>
</dbReference>
<feature type="domain" description="BEACH" evidence="5">
    <location>
        <begin position="1995"/>
        <end position="2287"/>
    </location>
</feature>
<dbReference type="Pfam" id="PF02138">
    <property type="entry name" value="Beach"/>
    <property type="match status" value="1"/>
</dbReference>
<evidence type="ECO:0000256" key="4">
    <source>
        <dbReference type="SAM" id="MobiDB-lite"/>
    </source>
</evidence>
<dbReference type="Pfam" id="PF20426">
    <property type="entry name" value="NBCH_WD40"/>
    <property type="match status" value="1"/>
</dbReference>
<accession>A0A1W0WSM6</accession>
<evidence type="ECO:0000313" key="8">
    <source>
        <dbReference type="Proteomes" id="UP000192578"/>
    </source>
</evidence>
<keyword evidence="8" id="KW-1185">Reference proteome</keyword>
<evidence type="ECO:0000256" key="2">
    <source>
        <dbReference type="ARBA" id="ARBA00022737"/>
    </source>
</evidence>
<dbReference type="Gene3D" id="2.60.120.200">
    <property type="match status" value="1"/>
</dbReference>
<evidence type="ECO:0000256" key="1">
    <source>
        <dbReference type="ARBA" id="ARBA00022574"/>
    </source>
</evidence>
<feature type="region of interest" description="Disordered" evidence="4">
    <location>
        <begin position="1325"/>
        <end position="1389"/>
    </location>
</feature>
<feature type="repeat" description="WD" evidence="3">
    <location>
        <begin position="2491"/>
        <end position="2532"/>
    </location>
</feature>
<dbReference type="PANTHER" id="PTHR13743:SF112">
    <property type="entry name" value="BEACH DOMAIN-CONTAINING PROTEIN"/>
    <property type="match status" value="1"/>
</dbReference>
<feature type="region of interest" description="Disordered" evidence="4">
    <location>
        <begin position="1861"/>
        <end position="1883"/>
    </location>
</feature>
<dbReference type="Pfam" id="PF14844">
    <property type="entry name" value="PH_BEACH"/>
    <property type="match status" value="1"/>
</dbReference>
<dbReference type="PROSITE" id="PS50082">
    <property type="entry name" value="WD_REPEATS_2"/>
    <property type="match status" value="2"/>
</dbReference>
<dbReference type="SMART" id="SM00320">
    <property type="entry name" value="WD40"/>
    <property type="match status" value="3"/>
</dbReference>
<organism evidence="7 8">
    <name type="scientific">Hypsibius exemplaris</name>
    <name type="common">Freshwater tardigrade</name>
    <dbReference type="NCBI Taxonomy" id="2072580"/>
    <lineage>
        <taxon>Eukaryota</taxon>
        <taxon>Metazoa</taxon>
        <taxon>Ecdysozoa</taxon>
        <taxon>Tardigrada</taxon>
        <taxon>Eutardigrada</taxon>
        <taxon>Parachela</taxon>
        <taxon>Hypsibioidea</taxon>
        <taxon>Hypsibiidae</taxon>
        <taxon>Hypsibius</taxon>
    </lineage>
</organism>
<dbReference type="PROSITE" id="PS50197">
    <property type="entry name" value="BEACH"/>
    <property type="match status" value="1"/>
</dbReference>
<name>A0A1W0WSM6_HYPEX</name>
<dbReference type="InterPro" id="IPR031570">
    <property type="entry name" value="NBEA/BDCP_DUF4704"/>
</dbReference>
<dbReference type="InterPro" id="IPR036322">
    <property type="entry name" value="WD40_repeat_dom_sf"/>
</dbReference>
<dbReference type="SUPFAM" id="SSF48371">
    <property type="entry name" value="ARM repeat"/>
    <property type="match status" value="1"/>
</dbReference>
<proteinExistence type="predicted"/>
<dbReference type="SUPFAM" id="SSF49899">
    <property type="entry name" value="Concanavalin A-like lectins/glucanases"/>
    <property type="match status" value="1"/>
</dbReference>
<dbReference type="InterPro" id="IPR036372">
    <property type="entry name" value="BEACH_dom_sf"/>
</dbReference>
<dbReference type="GO" id="GO:0019901">
    <property type="term" value="F:protein kinase binding"/>
    <property type="evidence" value="ECO:0007669"/>
    <property type="project" value="TreeGrafter"/>
</dbReference>
<dbReference type="InterPro" id="IPR046851">
    <property type="entry name" value="NBCH_WD40"/>
</dbReference>
<keyword evidence="2" id="KW-0677">Repeat</keyword>
<dbReference type="InterPro" id="IPR019775">
    <property type="entry name" value="WD40_repeat_CS"/>
</dbReference>
<evidence type="ECO:0000256" key="3">
    <source>
        <dbReference type="PROSITE-ProRule" id="PRU00221"/>
    </source>
</evidence>
<dbReference type="Gene3D" id="2.130.10.10">
    <property type="entry name" value="YVTN repeat-like/Quinoprotein amine dehydrogenase"/>
    <property type="match status" value="1"/>
</dbReference>
<comment type="caution">
    <text evidence="7">The sequence shown here is derived from an EMBL/GenBank/DDBJ whole genome shotgun (WGS) entry which is preliminary data.</text>
</comment>
<dbReference type="SUPFAM" id="SSF50978">
    <property type="entry name" value="WD40 repeat-like"/>
    <property type="match status" value="1"/>
</dbReference>
<dbReference type="FunFam" id="1.10.1540.10:FF:000001">
    <property type="entry name" value="neurobeachin isoform X1"/>
    <property type="match status" value="1"/>
</dbReference>
<evidence type="ECO:0000259" key="5">
    <source>
        <dbReference type="PROSITE" id="PS50197"/>
    </source>
</evidence>
<dbReference type="PANTHER" id="PTHR13743">
    <property type="entry name" value="BEIGE/BEACH-RELATED"/>
    <property type="match status" value="1"/>
</dbReference>
<dbReference type="InterPro" id="IPR011993">
    <property type="entry name" value="PH-like_dom_sf"/>
</dbReference>
<gene>
    <name evidence="7" type="ORF">BV898_07741</name>
</gene>
<dbReference type="InterPro" id="IPR015943">
    <property type="entry name" value="WD40/YVTN_repeat-like_dom_sf"/>
</dbReference>
<dbReference type="GO" id="GO:0005829">
    <property type="term" value="C:cytosol"/>
    <property type="evidence" value="ECO:0007669"/>
    <property type="project" value="TreeGrafter"/>
</dbReference>
<dbReference type="Pfam" id="PF15787">
    <property type="entry name" value="DUF4704"/>
    <property type="match status" value="1"/>
</dbReference>
<dbReference type="GO" id="GO:0016020">
    <property type="term" value="C:membrane"/>
    <property type="evidence" value="ECO:0007669"/>
    <property type="project" value="TreeGrafter"/>
</dbReference>
<dbReference type="SMART" id="SM01026">
    <property type="entry name" value="Beach"/>
    <property type="match status" value="1"/>
</dbReference>